<evidence type="ECO:0000313" key="2">
    <source>
        <dbReference type="EMBL" id="JAD74232.1"/>
    </source>
</evidence>
<reference evidence="2" key="2">
    <citation type="journal article" date="2015" name="Data Brief">
        <title>Shoot transcriptome of the giant reed, Arundo donax.</title>
        <authorList>
            <person name="Barrero R.A."/>
            <person name="Guerrero F.D."/>
            <person name="Moolhuijzen P."/>
            <person name="Goolsby J.A."/>
            <person name="Tidwell J."/>
            <person name="Bellgard S.E."/>
            <person name="Bellgard M.I."/>
        </authorList>
    </citation>
    <scope>NUCLEOTIDE SEQUENCE</scope>
    <source>
        <tissue evidence="2">Shoot tissue taken approximately 20 cm above the soil surface</tissue>
    </source>
</reference>
<dbReference type="AlphaFoldDB" id="A0A0A9CRV3"/>
<feature type="compositionally biased region" description="Basic and acidic residues" evidence="1">
    <location>
        <begin position="1"/>
        <end position="12"/>
    </location>
</feature>
<evidence type="ECO:0000256" key="1">
    <source>
        <dbReference type="SAM" id="MobiDB-lite"/>
    </source>
</evidence>
<protein>
    <submittedName>
        <fullName evidence="2">Uncharacterized protein</fullName>
    </submittedName>
</protein>
<name>A0A0A9CRV3_ARUDO</name>
<sequence>MSALNDHRRHQDQPPQPSSWLDAFPSPAPALGVALWTPKRYRPGQQLHQVDLGSRSSIRWV</sequence>
<dbReference type="EMBL" id="GBRH01223663">
    <property type="protein sequence ID" value="JAD74232.1"/>
    <property type="molecule type" value="Transcribed_RNA"/>
</dbReference>
<feature type="region of interest" description="Disordered" evidence="1">
    <location>
        <begin position="1"/>
        <end position="25"/>
    </location>
</feature>
<proteinExistence type="predicted"/>
<reference evidence="2" key="1">
    <citation type="submission" date="2014-09" db="EMBL/GenBank/DDBJ databases">
        <authorList>
            <person name="Magalhaes I.L.F."/>
            <person name="Oliveira U."/>
            <person name="Santos F.R."/>
            <person name="Vidigal T.H.D.A."/>
            <person name="Brescovit A.D."/>
            <person name="Santos A.J."/>
        </authorList>
    </citation>
    <scope>NUCLEOTIDE SEQUENCE</scope>
    <source>
        <tissue evidence="2">Shoot tissue taken approximately 20 cm above the soil surface</tissue>
    </source>
</reference>
<organism evidence="2">
    <name type="scientific">Arundo donax</name>
    <name type="common">Giant reed</name>
    <name type="synonym">Donax arundinaceus</name>
    <dbReference type="NCBI Taxonomy" id="35708"/>
    <lineage>
        <taxon>Eukaryota</taxon>
        <taxon>Viridiplantae</taxon>
        <taxon>Streptophyta</taxon>
        <taxon>Embryophyta</taxon>
        <taxon>Tracheophyta</taxon>
        <taxon>Spermatophyta</taxon>
        <taxon>Magnoliopsida</taxon>
        <taxon>Liliopsida</taxon>
        <taxon>Poales</taxon>
        <taxon>Poaceae</taxon>
        <taxon>PACMAD clade</taxon>
        <taxon>Arundinoideae</taxon>
        <taxon>Arundineae</taxon>
        <taxon>Arundo</taxon>
    </lineage>
</organism>
<accession>A0A0A9CRV3</accession>